<sequence>MPASATEITPVRPWPALWALCLGFFMILIDVTIVSVAIPAIRAEFDADIAATIWVSSAYLLAFAVPLLITGRLGDRFGPKRVYLFGLVVFTLASLTCGFAGSLTALILARIAQGLGASLMNPQTMAIITRIFPAERRGVAMGMWGAVAGAATLAGPLLGGILVGTLGWKWIFFVNIPVGVLAFVMAWRWVPHLPRAARRIDLISVGLVFVSMFLIVFALQEGPRFNWGTIIGPITVPVLIVVGLAIFVLFVARQKGLGRNALLPLRLFQERNFSIAAFAISTMGLAMTCMFLPIMIYAQDGRGLTPIAAGLLVAPVAVFSGVLSPFVGRIIDQIDVRYMVVPSLALLSVATVWFGLVARADTPLWQLVAPLILIGVANAGIWSSLSTTATRNLTADVAGAGAGVYNTTRQTGAVLGTAAIAAVMEQRVRALSIDGASPDVVSAAMGQSLFLPAFVVLLGAISALFLRPVKK</sequence>
<dbReference type="Proteomes" id="UP000641514">
    <property type="component" value="Unassembled WGS sequence"/>
</dbReference>
<dbReference type="PROSITE" id="PS50850">
    <property type="entry name" value="MFS"/>
    <property type="match status" value="1"/>
</dbReference>
<feature type="transmembrane region" description="Helical" evidence="8">
    <location>
        <begin position="449"/>
        <end position="466"/>
    </location>
</feature>
<dbReference type="EMBL" id="BMJH01000001">
    <property type="protein sequence ID" value="GGC56741.1"/>
    <property type="molecule type" value="Genomic_DNA"/>
</dbReference>
<evidence type="ECO:0000259" key="9">
    <source>
        <dbReference type="PROSITE" id="PS50850"/>
    </source>
</evidence>
<dbReference type="InterPro" id="IPR011701">
    <property type="entry name" value="MFS"/>
</dbReference>
<feature type="transmembrane region" description="Helical" evidence="8">
    <location>
        <begin position="364"/>
        <end position="385"/>
    </location>
</feature>
<dbReference type="InterPro" id="IPR036259">
    <property type="entry name" value="MFS_trans_sf"/>
</dbReference>
<gene>
    <name evidence="10" type="ORF">GCM10011410_06510</name>
</gene>
<keyword evidence="7 8" id="KW-0472">Membrane</keyword>
<dbReference type="PANTHER" id="PTHR42718:SF42">
    <property type="entry name" value="EXPORT PROTEIN"/>
    <property type="match status" value="1"/>
</dbReference>
<feature type="transmembrane region" description="Helical" evidence="8">
    <location>
        <begin position="273"/>
        <end position="298"/>
    </location>
</feature>
<dbReference type="InterPro" id="IPR020846">
    <property type="entry name" value="MFS_dom"/>
</dbReference>
<keyword evidence="3" id="KW-0813">Transport</keyword>
<dbReference type="PANTHER" id="PTHR42718">
    <property type="entry name" value="MAJOR FACILITATOR SUPERFAMILY MULTIDRUG TRANSPORTER MFSC"/>
    <property type="match status" value="1"/>
</dbReference>
<dbReference type="PRINTS" id="PR01036">
    <property type="entry name" value="TCRTETB"/>
</dbReference>
<keyword evidence="6 8" id="KW-1133">Transmembrane helix</keyword>
<feature type="transmembrane region" description="Helical" evidence="8">
    <location>
        <begin position="170"/>
        <end position="190"/>
    </location>
</feature>
<dbReference type="AlphaFoldDB" id="A0A916XA68"/>
<dbReference type="GO" id="GO:0005886">
    <property type="term" value="C:plasma membrane"/>
    <property type="evidence" value="ECO:0007669"/>
    <property type="project" value="UniProtKB-SubCell"/>
</dbReference>
<evidence type="ECO:0000256" key="6">
    <source>
        <dbReference type="ARBA" id="ARBA00022989"/>
    </source>
</evidence>
<reference evidence="10" key="2">
    <citation type="submission" date="2020-09" db="EMBL/GenBank/DDBJ databases">
        <authorList>
            <person name="Sun Q."/>
            <person name="Zhou Y."/>
        </authorList>
    </citation>
    <scope>NUCLEOTIDE SEQUENCE</scope>
    <source>
        <strain evidence="10">CGMCC 1.15478</strain>
    </source>
</reference>
<accession>A0A916XA68</accession>
<feature type="transmembrane region" description="Helical" evidence="8">
    <location>
        <begin position="338"/>
        <end position="358"/>
    </location>
</feature>
<name>A0A916XA68_9ACTN</name>
<feature type="transmembrane region" description="Helical" evidence="8">
    <location>
        <begin position="139"/>
        <end position="164"/>
    </location>
</feature>
<evidence type="ECO:0000256" key="4">
    <source>
        <dbReference type="ARBA" id="ARBA00022475"/>
    </source>
</evidence>
<dbReference type="SUPFAM" id="SSF103473">
    <property type="entry name" value="MFS general substrate transporter"/>
    <property type="match status" value="1"/>
</dbReference>
<dbReference type="NCBIfam" id="TIGR00711">
    <property type="entry name" value="efflux_EmrB"/>
    <property type="match status" value="1"/>
</dbReference>
<dbReference type="FunFam" id="1.20.1720.10:FF:000021">
    <property type="entry name" value="Drug resistance transporter, EmrB/QacA subfamily"/>
    <property type="match status" value="1"/>
</dbReference>
<reference evidence="10" key="1">
    <citation type="journal article" date="2014" name="Int. J. Syst. Evol. Microbiol.">
        <title>Complete genome sequence of Corynebacterium casei LMG S-19264T (=DSM 44701T), isolated from a smear-ripened cheese.</title>
        <authorList>
            <consortium name="US DOE Joint Genome Institute (JGI-PGF)"/>
            <person name="Walter F."/>
            <person name="Albersmeier A."/>
            <person name="Kalinowski J."/>
            <person name="Ruckert C."/>
        </authorList>
    </citation>
    <scope>NUCLEOTIDE SEQUENCE</scope>
    <source>
        <strain evidence="10">CGMCC 1.15478</strain>
    </source>
</reference>
<feature type="transmembrane region" description="Helical" evidence="8">
    <location>
        <begin position="202"/>
        <end position="219"/>
    </location>
</feature>
<evidence type="ECO:0000256" key="3">
    <source>
        <dbReference type="ARBA" id="ARBA00022448"/>
    </source>
</evidence>
<evidence type="ECO:0000313" key="11">
    <source>
        <dbReference type="Proteomes" id="UP000641514"/>
    </source>
</evidence>
<dbReference type="Pfam" id="PF07690">
    <property type="entry name" value="MFS_1"/>
    <property type="match status" value="1"/>
</dbReference>
<organism evidence="10 11">
    <name type="scientific">Hoyosella rhizosphaerae</name>
    <dbReference type="NCBI Taxonomy" id="1755582"/>
    <lineage>
        <taxon>Bacteria</taxon>
        <taxon>Bacillati</taxon>
        <taxon>Actinomycetota</taxon>
        <taxon>Actinomycetes</taxon>
        <taxon>Mycobacteriales</taxon>
        <taxon>Hoyosellaceae</taxon>
        <taxon>Hoyosella</taxon>
    </lineage>
</organism>
<proteinExistence type="inferred from homology"/>
<dbReference type="RefSeq" id="WP_229675705.1">
    <property type="nucleotide sequence ID" value="NZ_BMJH01000001.1"/>
</dbReference>
<dbReference type="Gene3D" id="1.20.1250.20">
    <property type="entry name" value="MFS general substrate transporter like domains"/>
    <property type="match status" value="1"/>
</dbReference>
<comment type="similarity">
    <text evidence="2">Belongs to the major facilitator superfamily. EmrB family.</text>
</comment>
<feature type="transmembrane region" description="Helical" evidence="8">
    <location>
        <begin position="82"/>
        <end position="109"/>
    </location>
</feature>
<keyword evidence="11" id="KW-1185">Reference proteome</keyword>
<dbReference type="Gene3D" id="1.20.1720.10">
    <property type="entry name" value="Multidrug resistance protein D"/>
    <property type="match status" value="1"/>
</dbReference>
<dbReference type="GO" id="GO:0022857">
    <property type="term" value="F:transmembrane transporter activity"/>
    <property type="evidence" value="ECO:0007669"/>
    <property type="project" value="InterPro"/>
</dbReference>
<feature type="transmembrane region" description="Helical" evidence="8">
    <location>
        <begin position="225"/>
        <end position="252"/>
    </location>
</feature>
<dbReference type="InterPro" id="IPR004638">
    <property type="entry name" value="EmrB-like"/>
</dbReference>
<feature type="transmembrane region" description="Helical" evidence="8">
    <location>
        <begin position="304"/>
        <end position="326"/>
    </location>
</feature>
<protein>
    <submittedName>
        <fullName evidence="10">MFS transporter</fullName>
    </submittedName>
</protein>
<feature type="transmembrane region" description="Helical" evidence="8">
    <location>
        <begin position="49"/>
        <end position="70"/>
    </location>
</feature>
<evidence type="ECO:0000256" key="8">
    <source>
        <dbReference type="SAM" id="Phobius"/>
    </source>
</evidence>
<feature type="transmembrane region" description="Helical" evidence="8">
    <location>
        <begin position="16"/>
        <end position="37"/>
    </location>
</feature>
<feature type="domain" description="Major facilitator superfamily (MFS) profile" evidence="9">
    <location>
        <begin position="16"/>
        <end position="471"/>
    </location>
</feature>
<comment type="caution">
    <text evidence="10">The sequence shown here is derived from an EMBL/GenBank/DDBJ whole genome shotgun (WGS) entry which is preliminary data.</text>
</comment>
<evidence type="ECO:0000256" key="1">
    <source>
        <dbReference type="ARBA" id="ARBA00004651"/>
    </source>
</evidence>
<evidence type="ECO:0000256" key="2">
    <source>
        <dbReference type="ARBA" id="ARBA00008537"/>
    </source>
</evidence>
<evidence type="ECO:0000256" key="7">
    <source>
        <dbReference type="ARBA" id="ARBA00023136"/>
    </source>
</evidence>
<keyword evidence="5 8" id="KW-0812">Transmembrane</keyword>
<comment type="subcellular location">
    <subcellularLocation>
        <location evidence="1">Cell membrane</location>
        <topology evidence="1">Multi-pass membrane protein</topology>
    </subcellularLocation>
</comment>
<evidence type="ECO:0000313" key="10">
    <source>
        <dbReference type="EMBL" id="GGC56741.1"/>
    </source>
</evidence>
<evidence type="ECO:0000256" key="5">
    <source>
        <dbReference type="ARBA" id="ARBA00022692"/>
    </source>
</evidence>
<keyword evidence="4" id="KW-1003">Cell membrane</keyword>